<evidence type="ECO:0000313" key="2">
    <source>
        <dbReference type="Proteomes" id="UP000765507"/>
    </source>
</evidence>
<comment type="caution">
    <text evidence="1">The sequence shown here is derived from an EMBL/GenBank/DDBJ whole genome shotgun (WGS) entry which is preliminary data.</text>
</comment>
<sequence length="87" mass="10383">MMAMMVLRQIVQKMKASKFYAIEMDETTDLSRKEQVSFYLRFFSSEDWEIYEEFIGFYQTDAMDAASLFKIVEDTLLRGDLPFSDYE</sequence>
<dbReference type="AlphaFoldDB" id="A0A8T1SJG4"/>
<accession>A0A8T1SJG4</accession>
<protein>
    <recommendedName>
        <fullName evidence="3">DUF4371 domain-containing protein</fullName>
    </recommendedName>
</protein>
<gene>
    <name evidence="1" type="ORF">G0U57_007603</name>
</gene>
<dbReference type="Proteomes" id="UP000765507">
    <property type="component" value="Unassembled WGS sequence"/>
</dbReference>
<reference evidence="1 2" key="1">
    <citation type="journal article" date="2020" name="G3 (Bethesda)">
        <title>Draft Genome of the Common Snapping Turtle, Chelydra serpentina, a Model for Phenotypic Plasticity in Reptiles.</title>
        <authorList>
            <person name="Das D."/>
            <person name="Singh S.K."/>
            <person name="Bierstedt J."/>
            <person name="Erickson A."/>
            <person name="Galli G.L.J."/>
            <person name="Crossley D.A. 2nd"/>
            <person name="Rhen T."/>
        </authorList>
    </citation>
    <scope>NUCLEOTIDE SEQUENCE [LARGE SCALE GENOMIC DNA]</scope>
    <source>
        <strain evidence="1">KW</strain>
    </source>
</reference>
<dbReference type="PANTHER" id="PTHR45749">
    <property type="match status" value="1"/>
</dbReference>
<dbReference type="EMBL" id="JAHGAV010000205">
    <property type="protein sequence ID" value="KAG6928694.1"/>
    <property type="molecule type" value="Genomic_DNA"/>
</dbReference>
<evidence type="ECO:0000313" key="1">
    <source>
        <dbReference type="EMBL" id="KAG6928694.1"/>
    </source>
</evidence>
<dbReference type="OrthoDB" id="10062065at2759"/>
<name>A0A8T1SJG4_CHESE</name>
<keyword evidence="2" id="KW-1185">Reference proteome</keyword>
<organism evidence="1 2">
    <name type="scientific">Chelydra serpentina</name>
    <name type="common">Snapping turtle</name>
    <name type="synonym">Testudo serpentina</name>
    <dbReference type="NCBI Taxonomy" id="8475"/>
    <lineage>
        <taxon>Eukaryota</taxon>
        <taxon>Metazoa</taxon>
        <taxon>Chordata</taxon>
        <taxon>Craniata</taxon>
        <taxon>Vertebrata</taxon>
        <taxon>Euteleostomi</taxon>
        <taxon>Archelosauria</taxon>
        <taxon>Testudinata</taxon>
        <taxon>Testudines</taxon>
        <taxon>Cryptodira</taxon>
        <taxon>Durocryptodira</taxon>
        <taxon>Americhelydia</taxon>
        <taxon>Chelydroidea</taxon>
        <taxon>Chelydridae</taxon>
        <taxon>Chelydra</taxon>
    </lineage>
</organism>
<dbReference type="PANTHER" id="PTHR45749:SF21">
    <property type="entry name" value="DUF4371 DOMAIN-CONTAINING PROTEIN"/>
    <property type="match status" value="1"/>
</dbReference>
<proteinExistence type="predicted"/>
<feature type="non-terminal residue" evidence="1">
    <location>
        <position position="87"/>
    </location>
</feature>
<evidence type="ECO:0008006" key="3">
    <source>
        <dbReference type="Google" id="ProtNLM"/>
    </source>
</evidence>